<evidence type="ECO:0000256" key="1">
    <source>
        <dbReference type="ARBA" id="ARBA00001917"/>
    </source>
</evidence>
<comment type="cofactor">
    <cofactor evidence="1">
        <name>FMN</name>
        <dbReference type="ChEBI" id="CHEBI:58210"/>
    </cofactor>
</comment>
<dbReference type="EC" id="1.-.-.-" evidence="7"/>
<dbReference type="InterPro" id="IPR037396">
    <property type="entry name" value="FMN_HAD"/>
</dbReference>
<organism evidence="7 8">
    <name type="scientific">Sphaerisporangium rhizosphaerae</name>
    <dbReference type="NCBI Taxonomy" id="2269375"/>
    <lineage>
        <taxon>Bacteria</taxon>
        <taxon>Bacillati</taxon>
        <taxon>Actinomycetota</taxon>
        <taxon>Actinomycetes</taxon>
        <taxon>Streptosporangiales</taxon>
        <taxon>Streptosporangiaceae</taxon>
        <taxon>Sphaerisporangium</taxon>
    </lineage>
</organism>
<dbReference type="InterPro" id="IPR000262">
    <property type="entry name" value="FMN-dep_DH"/>
</dbReference>
<evidence type="ECO:0000256" key="2">
    <source>
        <dbReference type="ARBA" id="ARBA00022630"/>
    </source>
</evidence>
<keyword evidence="3" id="KW-0288">FMN</keyword>
<reference evidence="8" key="1">
    <citation type="journal article" date="2019" name="Int. J. Syst. Evol. Microbiol.">
        <title>The Global Catalogue of Microorganisms (GCM) 10K type strain sequencing project: providing services to taxonomists for standard genome sequencing and annotation.</title>
        <authorList>
            <consortium name="The Broad Institute Genomics Platform"/>
            <consortium name="The Broad Institute Genome Sequencing Center for Infectious Disease"/>
            <person name="Wu L."/>
            <person name="Ma J."/>
        </authorList>
    </citation>
    <scope>NUCLEOTIDE SEQUENCE [LARGE SCALE GENOMIC DNA]</scope>
    <source>
        <strain evidence="8">CECT 7649</strain>
    </source>
</reference>
<dbReference type="EMBL" id="JBHTCG010000017">
    <property type="protein sequence ID" value="MFC7385253.1"/>
    <property type="molecule type" value="Genomic_DNA"/>
</dbReference>
<accession>A0ABW2PBY6</accession>
<dbReference type="GO" id="GO:0016491">
    <property type="term" value="F:oxidoreductase activity"/>
    <property type="evidence" value="ECO:0007669"/>
    <property type="project" value="UniProtKB-KW"/>
</dbReference>
<dbReference type="CDD" id="cd02809">
    <property type="entry name" value="alpha_hydroxyacid_oxid_FMN"/>
    <property type="match status" value="1"/>
</dbReference>
<feature type="domain" description="FMN hydroxy acid dehydrogenase" evidence="6">
    <location>
        <begin position="10"/>
        <end position="364"/>
    </location>
</feature>
<sequence>MDHVGTGAVTRETPPVNLREFEPAARARLDPAHYDYFAGGAQDEITVAANEAAFRRRALVPRVLRGQGPPRLEVTVLGETASMPVLLAPTAFHRLAHPDGEFATARAAAEAGVIMIAAMLSTVTIEEIAACGPKLWFQLYIQPDLGFTTSLVRRAEDAGCRALVVTADSPALGRNERGDRNGFHDLPPGMYCANMVQKGRQGRDDEVRQVALSPDLSFRHLDWLRETTSLPIVLKGVLHPADARLAVEHGVDAIVVSNHGGRQLDTVPASLDRLPLVADAVRGQVPLLLDGGVRRGTDVVKALALGADAVAIGRPALWGLAVAGRAGVERVLTLLRNELANALTLCGAASPGDVTGDLLDGIDLK</sequence>
<dbReference type="Proteomes" id="UP001596496">
    <property type="component" value="Unassembled WGS sequence"/>
</dbReference>
<dbReference type="Pfam" id="PF01070">
    <property type="entry name" value="FMN_dh"/>
    <property type="match status" value="1"/>
</dbReference>
<dbReference type="PIRSF" id="PIRSF000138">
    <property type="entry name" value="Al-hdrx_acd_dh"/>
    <property type="match status" value="1"/>
</dbReference>
<dbReference type="PANTHER" id="PTHR10578:SF107">
    <property type="entry name" value="2-HYDROXYACID OXIDASE 1"/>
    <property type="match status" value="1"/>
</dbReference>
<comment type="similarity">
    <text evidence="5">Belongs to the FMN-dependent alpha-hydroxy acid dehydrogenase family.</text>
</comment>
<dbReference type="PROSITE" id="PS00557">
    <property type="entry name" value="FMN_HYDROXY_ACID_DH_1"/>
    <property type="match status" value="1"/>
</dbReference>
<evidence type="ECO:0000313" key="7">
    <source>
        <dbReference type="EMBL" id="MFC7385253.1"/>
    </source>
</evidence>
<keyword evidence="8" id="KW-1185">Reference proteome</keyword>
<proteinExistence type="inferred from homology"/>
<evidence type="ECO:0000256" key="4">
    <source>
        <dbReference type="ARBA" id="ARBA00023002"/>
    </source>
</evidence>
<evidence type="ECO:0000259" key="6">
    <source>
        <dbReference type="PROSITE" id="PS51349"/>
    </source>
</evidence>
<dbReference type="InterPro" id="IPR013785">
    <property type="entry name" value="Aldolase_TIM"/>
</dbReference>
<keyword evidence="4 7" id="KW-0560">Oxidoreductase</keyword>
<protein>
    <submittedName>
        <fullName evidence="7">Alpha-hydroxy acid oxidase</fullName>
        <ecNumber evidence="7">1.-.-.-</ecNumber>
    </submittedName>
</protein>
<gene>
    <name evidence="7" type="ORF">ACFQSB_23800</name>
</gene>
<evidence type="ECO:0000256" key="5">
    <source>
        <dbReference type="ARBA" id="ARBA00024042"/>
    </source>
</evidence>
<comment type="caution">
    <text evidence="7">The sequence shown here is derived from an EMBL/GenBank/DDBJ whole genome shotgun (WGS) entry which is preliminary data.</text>
</comment>
<evidence type="ECO:0000256" key="3">
    <source>
        <dbReference type="ARBA" id="ARBA00022643"/>
    </source>
</evidence>
<dbReference type="SUPFAM" id="SSF51395">
    <property type="entry name" value="FMN-linked oxidoreductases"/>
    <property type="match status" value="1"/>
</dbReference>
<dbReference type="InterPro" id="IPR012133">
    <property type="entry name" value="Alpha-hydoxy_acid_DH_FMN"/>
</dbReference>
<dbReference type="InterPro" id="IPR008259">
    <property type="entry name" value="FMN_hydac_DH_AS"/>
</dbReference>
<name>A0ABW2PBY6_9ACTN</name>
<dbReference type="RefSeq" id="WP_380829190.1">
    <property type="nucleotide sequence ID" value="NZ_JBHTCG010000017.1"/>
</dbReference>
<dbReference type="PANTHER" id="PTHR10578">
    <property type="entry name" value="S -2-HYDROXY-ACID OXIDASE-RELATED"/>
    <property type="match status" value="1"/>
</dbReference>
<evidence type="ECO:0000313" key="8">
    <source>
        <dbReference type="Proteomes" id="UP001596496"/>
    </source>
</evidence>
<dbReference type="PROSITE" id="PS51349">
    <property type="entry name" value="FMN_HYDROXY_ACID_DH_2"/>
    <property type="match status" value="1"/>
</dbReference>
<keyword evidence="2" id="KW-0285">Flavoprotein</keyword>
<dbReference type="Gene3D" id="3.20.20.70">
    <property type="entry name" value="Aldolase class I"/>
    <property type="match status" value="1"/>
</dbReference>